<keyword evidence="2" id="KW-1185">Reference proteome</keyword>
<organism evidence="1 2">
    <name type="scientific">Sphaeroforma arctica JP610</name>
    <dbReference type="NCBI Taxonomy" id="667725"/>
    <lineage>
        <taxon>Eukaryota</taxon>
        <taxon>Ichthyosporea</taxon>
        <taxon>Ichthyophonida</taxon>
        <taxon>Sphaeroforma</taxon>
    </lineage>
</organism>
<accession>A0A0L0FVP5</accession>
<protein>
    <submittedName>
        <fullName evidence="1">Uncharacterized protein</fullName>
    </submittedName>
</protein>
<reference evidence="1 2" key="1">
    <citation type="submission" date="2011-02" db="EMBL/GenBank/DDBJ databases">
        <title>The Genome Sequence of Sphaeroforma arctica JP610.</title>
        <authorList>
            <consortium name="The Broad Institute Genome Sequencing Platform"/>
            <person name="Russ C."/>
            <person name="Cuomo C."/>
            <person name="Young S.K."/>
            <person name="Zeng Q."/>
            <person name="Gargeya S."/>
            <person name="Alvarado L."/>
            <person name="Berlin A."/>
            <person name="Chapman S.B."/>
            <person name="Chen Z."/>
            <person name="Freedman E."/>
            <person name="Gellesch M."/>
            <person name="Goldberg J."/>
            <person name="Griggs A."/>
            <person name="Gujja S."/>
            <person name="Heilman E."/>
            <person name="Heiman D."/>
            <person name="Howarth C."/>
            <person name="Mehta T."/>
            <person name="Neiman D."/>
            <person name="Pearson M."/>
            <person name="Roberts A."/>
            <person name="Saif S."/>
            <person name="Shea T."/>
            <person name="Shenoy N."/>
            <person name="Sisk P."/>
            <person name="Stolte C."/>
            <person name="Sykes S."/>
            <person name="White J."/>
            <person name="Yandava C."/>
            <person name="Burger G."/>
            <person name="Gray M.W."/>
            <person name="Holland P.W.H."/>
            <person name="King N."/>
            <person name="Lang F.B.F."/>
            <person name="Roger A.J."/>
            <person name="Ruiz-Trillo I."/>
            <person name="Haas B."/>
            <person name="Nusbaum C."/>
            <person name="Birren B."/>
        </authorList>
    </citation>
    <scope>NUCLEOTIDE SEQUENCE [LARGE SCALE GENOMIC DNA]</scope>
    <source>
        <strain evidence="1 2">JP610</strain>
    </source>
</reference>
<dbReference type="GeneID" id="25907257"/>
<dbReference type="EMBL" id="KQ242091">
    <property type="protein sequence ID" value="KNC80912.1"/>
    <property type="molecule type" value="Genomic_DNA"/>
</dbReference>
<evidence type="ECO:0000313" key="2">
    <source>
        <dbReference type="Proteomes" id="UP000054560"/>
    </source>
</evidence>
<dbReference type="AlphaFoldDB" id="A0A0L0FVP5"/>
<gene>
    <name evidence="1" type="ORF">SARC_06753</name>
</gene>
<sequence length="329" mass="37236">MRRECIDLIATALQHRPTNPNTQIGACAIETLAELRTRSHDPPEDMTNDVNLEDVQRLCRYARSEALRFACDLGYESAVSAECDAAIANARDTLVGALLREFGYNDLNASSRRKCMDECVAGLSAEMALQERTAHKLSEPQEANDYDDKRAQRKWQHIQLTEGLTAPDLSVVERQPQISLDIAKQRKKWKGHILIADTDTEEAEVRQRCAEWERDTRARERAAGREVAAWLQFAKRHYPELLKHPSVLQCFTVDELECARLGLLRMGETETNYPAGELLSGRPGRNVWRRTDASGKDVVVKSYNLASVQHRSHFCGRVLSWVRCAVCST</sequence>
<dbReference type="RefSeq" id="XP_014154814.1">
    <property type="nucleotide sequence ID" value="XM_014299339.1"/>
</dbReference>
<proteinExistence type="predicted"/>
<evidence type="ECO:0000313" key="1">
    <source>
        <dbReference type="EMBL" id="KNC80912.1"/>
    </source>
</evidence>
<name>A0A0L0FVP5_9EUKA</name>
<dbReference type="Proteomes" id="UP000054560">
    <property type="component" value="Unassembled WGS sequence"/>
</dbReference>